<evidence type="ECO:0000313" key="1">
    <source>
        <dbReference type="EMBL" id="RHX89222.1"/>
    </source>
</evidence>
<dbReference type="EMBL" id="QHCT01000004">
    <property type="protein sequence ID" value="RHX89222.1"/>
    <property type="molecule type" value="Genomic_DNA"/>
</dbReference>
<comment type="caution">
    <text evidence="1">The sequence shown here is derived from an EMBL/GenBank/DDBJ whole genome shotgun (WGS) entry which is preliminary data.</text>
</comment>
<organism evidence="1 2">
    <name type="scientific">Leptospira stimsonii</name>
    <dbReference type="NCBI Taxonomy" id="2202203"/>
    <lineage>
        <taxon>Bacteria</taxon>
        <taxon>Pseudomonadati</taxon>
        <taxon>Spirochaetota</taxon>
        <taxon>Spirochaetia</taxon>
        <taxon>Leptospirales</taxon>
        <taxon>Leptospiraceae</taxon>
        <taxon>Leptospira</taxon>
    </lineage>
</organism>
<accession>A0A396Z198</accession>
<dbReference type="AlphaFoldDB" id="A0A396Z198"/>
<dbReference type="Proteomes" id="UP000265798">
    <property type="component" value="Unassembled WGS sequence"/>
</dbReference>
<name>A0A396Z198_9LEPT</name>
<evidence type="ECO:0000313" key="2">
    <source>
        <dbReference type="Proteomes" id="UP000265798"/>
    </source>
</evidence>
<sequence length="75" mass="8765">MKREESSTRSIFVSIVFGNWRIASIKKKREFLRGYFLFYKGLKRSGTLPKRTATLLFQSLLPGSVVQNQVRKNRV</sequence>
<proteinExistence type="predicted"/>
<gene>
    <name evidence="1" type="ORF">DLM75_15370</name>
</gene>
<reference evidence="2" key="1">
    <citation type="submission" date="2018-05" db="EMBL/GenBank/DDBJ databases">
        <title>Leptospira yasudae sp. nov. and Leptospira stimsonii sp. nov., two pathogenic species of the genus Leptospira isolated from environmental sources.</title>
        <authorList>
            <person name="Casanovas-Massana A."/>
            <person name="Hamond C."/>
            <person name="Santos L.A."/>
            <person name="Hacker K.P."/>
            <person name="Balassiano I."/>
            <person name="Medeiros M.A."/>
            <person name="Reis M.G."/>
            <person name="Ko A.I."/>
            <person name="Wunder E.A."/>
        </authorList>
    </citation>
    <scope>NUCLEOTIDE SEQUENCE [LARGE SCALE GENOMIC DNA]</scope>
    <source>
        <strain evidence="2">Yale</strain>
    </source>
</reference>
<protein>
    <submittedName>
        <fullName evidence="1">Uncharacterized protein</fullName>
    </submittedName>
</protein>